<protein>
    <recommendedName>
        <fullName evidence="3">DUF4185 domain-containing protein</fullName>
    </recommendedName>
</protein>
<dbReference type="RefSeq" id="WP_169700518.1">
    <property type="nucleotide sequence ID" value="NZ_LS974202.1"/>
</dbReference>
<dbReference type="Proteomes" id="UP000250796">
    <property type="component" value="Chromosome MESINF"/>
</dbReference>
<accession>A0A7Z7LHT8</accession>
<dbReference type="EMBL" id="LS974202">
    <property type="protein sequence ID" value="SSC14162.1"/>
    <property type="molecule type" value="Genomic_DNA"/>
</dbReference>
<gene>
    <name evidence="1" type="ORF">MESINF_2722</name>
</gene>
<evidence type="ECO:0000313" key="1">
    <source>
        <dbReference type="EMBL" id="SSC14162.1"/>
    </source>
</evidence>
<proteinExistence type="predicted"/>
<dbReference type="AlphaFoldDB" id="A0A7Z7LHT8"/>
<reference evidence="1 2" key="1">
    <citation type="submission" date="2017-01" db="EMBL/GenBank/DDBJ databases">
        <authorList>
            <person name="Erauso G."/>
        </authorList>
    </citation>
    <scope>NUCLEOTIDE SEQUENCE [LARGE SCALE GENOMIC DNA]</scope>
    <source>
        <strain evidence="1">MESINF1</strain>
    </source>
</reference>
<evidence type="ECO:0008006" key="3">
    <source>
        <dbReference type="Google" id="ProtNLM"/>
    </source>
</evidence>
<keyword evidence="2" id="KW-1185">Reference proteome</keyword>
<dbReference type="KEGG" id="minf:MESINF_2722"/>
<sequence>MNYFKRVLFALLATTYFLWFANVAIANSGRIMPEDFEYLGAFLVPQWIDGMPDAESWEWGGMSMTYDPSGDPGGKKDGFPGSIYGTGHDVWNLVSEIDIPVPVISPTKRISDLNTARTIQPFADVRDGLFIWIEEMPRVGLEILEPQGEQSSRKLYLCWGAHFQDEYFSHMWCETDLNDPRPAGIWKIEGLNPYNGNDYLFAIPSEWADLYTPGMRLATGRYRDGGWSGFGPTLAAIGPWNQGNPPPDGTTLQSVVLIKYSDYFEGEPDPWYQMNGYAHSDEWTGGAWLTAGDRSAVVFVGTKGMSEAWYGDTLRECMDDCEFPYLRGWWSLSFEGWFLFYDTSDLAKVAQGVLEPYQVQPYAHLNVDDVLYYVHGKQEKYHLGACCYDRANRLFYVFEPGREGPSGESERTIIHVWRIK</sequence>
<evidence type="ECO:0000313" key="2">
    <source>
        <dbReference type="Proteomes" id="UP000250796"/>
    </source>
</evidence>
<organism evidence="1 2">
    <name type="scientific">Mesotoga infera</name>
    <dbReference type="NCBI Taxonomy" id="1236046"/>
    <lineage>
        <taxon>Bacteria</taxon>
        <taxon>Thermotogati</taxon>
        <taxon>Thermotogota</taxon>
        <taxon>Thermotogae</taxon>
        <taxon>Kosmotogales</taxon>
        <taxon>Kosmotogaceae</taxon>
        <taxon>Mesotoga</taxon>
    </lineage>
</organism>
<name>A0A7Z7LHT8_9BACT</name>